<evidence type="ECO:0000313" key="3">
    <source>
        <dbReference type="Proteomes" id="UP000587527"/>
    </source>
</evidence>
<dbReference type="Proteomes" id="UP000587527">
    <property type="component" value="Unassembled WGS sequence"/>
</dbReference>
<dbReference type="EMBL" id="JACHMN010000002">
    <property type="protein sequence ID" value="MBB5871811.1"/>
    <property type="molecule type" value="Genomic_DNA"/>
</dbReference>
<dbReference type="AlphaFoldDB" id="A0A841BYR6"/>
<feature type="domain" description="DUF4097" evidence="1">
    <location>
        <begin position="30"/>
        <end position="250"/>
    </location>
</feature>
<gene>
    <name evidence="2" type="ORF">F4553_005190</name>
</gene>
<organism evidence="2 3">
    <name type="scientific">Allocatelliglobosispora scoriae</name>
    <dbReference type="NCBI Taxonomy" id="643052"/>
    <lineage>
        <taxon>Bacteria</taxon>
        <taxon>Bacillati</taxon>
        <taxon>Actinomycetota</taxon>
        <taxon>Actinomycetes</taxon>
        <taxon>Micromonosporales</taxon>
        <taxon>Micromonosporaceae</taxon>
        <taxon>Allocatelliglobosispora</taxon>
    </lineage>
</organism>
<keyword evidence="3" id="KW-1185">Reference proteome</keyword>
<protein>
    <recommendedName>
        <fullName evidence="1">DUF4097 domain-containing protein</fullName>
    </recommendedName>
</protein>
<name>A0A841BYR6_9ACTN</name>
<evidence type="ECO:0000313" key="2">
    <source>
        <dbReference type="EMBL" id="MBB5871811.1"/>
    </source>
</evidence>
<dbReference type="RefSeq" id="WP_184840109.1">
    <property type="nucleotide sequence ID" value="NZ_JACHMN010000002.1"/>
</dbReference>
<dbReference type="Pfam" id="PF13349">
    <property type="entry name" value="DUF4097"/>
    <property type="match status" value="1"/>
</dbReference>
<proteinExistence type="predicted"/>
<comment type="caution">
    <text evidence="2">The sequence shown here is derived from an EMBL/GenBank/DDBJ whole genome shotgun (WGS) entry which is preliminary data.</text>
</comment>
<evidence type="ECO:0000259" key="1">
    <source>
        <dbReference type="Pfam" id="PF13349"/>
    </source>
</evidence>
<dbReference type="InterPro" id="IPR025164">
    <property type="entry name" value="Toastrack_DUF4097"/>
</dbReference>
<sequence>MTIHEPVDRLEVWLVKGRLNIVAAPGPCRVEVNDSGGTKLRLTADNGRLRLRHGRGRRWLAHLSWRRWAKRRSEITIGVPPQTVVDLRMNEANVTVSGLRASTSVNVTSGRISLLGVGGTTTVKLVSGDVEAMRVSGELSMQTVSGDLALAESSASKVRGKTISGTITCDLDEPLHTELAFHTISGDITLRIPAESDLAVALRTASGRITSSFAEIVDPGAKVFTNHAEGVLGRGTGKLTAATTSGDVSLLAGLGSDELG</sequence>
<accession>A0A841BYR6</accession>
<reference evidence="2 3" key="1">
    <citation type="submission" date="2020-08" db="EMBL/GenBank/DDBJ databases">
        <title>Sequencing the genomes of 1000 actinobacteria strains.</title>
        <authorList>
            <person name="Klenk H.-P."/>
        </authorList>
    </citation>
    <scope>NUCLEOTIDE SEQUENCE [LARGE SCALE GENOMIC DNA]</scope>
    <source>
        <strain evidence="2 3">DSM 45362</strain>
    </source>
</reference>